<keyword evidence="8" id="KW-1185">Reference proteome</keyword>
<feature type="domain" description="TauD/TfdA-like" evidence="6">
    <location>
        <begin position="29"/>
        <end position="286"/>
    </location>
</feature>
<dbReference type="SUPFAM" id="SSF51197">
    <property type="entry name" value="Clavaminate synthase-like"/>
    <property type="match status" value="1"/>
</dbReference>
<protein>
    <submittedName>
        <fullName evidence="7">Taurine dioxygenase</fullName>
    </submittedName>
</protein>
<dbReference type="RefSeq" id="WP_085932259.1">
    <property type="nucleotide sequence ID" value="NZ_FUWJ01000001.1"/>
</dbReference>
<dbReference type="PANTHER" id="PTHR30468:SF1">
    <property type="entry name" value="ALPHA-KETOGLUTARATE-DEPENDENT SULFONATE DIOXYGENASE"/>
    <property type="match status" value="1"/>
</dbReference>
<evidence type="ECO:0000313" key="7">
    <source>
        <dbReference type="EMBL" id="SJZ34465.1"/>
    </source>
</evidence>
<dbReference type="Proteomes" id="UP000190092">
    <property type="component" value="Unassembled WGS sequence"/>
</dbReference>
<dbReference type="InterPro" id="IPR042098">
    <property type="entry name" value="TauD-like_sf"/>
</dbReference>
<name>A0A1T4JWP8_9HYPH</name>
<dbReference type="InterPro" id="IPR051323">
    <property type="entry name" value="AtsK-like"/>
</dbReference>
<reference evidence="8" key="1">
    <citation type="submission" date="2017-02" db="EMBL/GenBank/DDBJ databases">
        <authorList>
            <person name="Varghese N."/>
            <person name="Submissions S."/>
        </authorList>
    </citation>
    <scope>NUCLEOTIDE SEQUENCE [LARGE SCALE GENOMIC DNA]</scope>
    <source>
        <strain evidence="8">ATCC 27094</strain>
    </source>
</reference>
<dbReference type="InterPro" id="IPR003819">
    <property type="entry name" value="TauD/TfdA-like"/>
</dbReference>
<dbReference type="GO" id="GO:0006790">
    <property type="term" value="P:sulfur compound metabolic process"/>
    <property type="evidence" value="ECO:0007669"/>
    <property type="project" value="TreeGrafter"/>
</dbReference>
<keyword evidence="4" id="KW-0560">Oxidoreductase</keyword>
<dbReference type="FunFam" id="3.60.130.10:FF:000007">
    <property type="entry name" value="Alpha-ketoglutarate-dependent taurine dioxygenase"/>
    <property type="match status" value="1"/>
</dbReference>
<comment type="similarity">
    <text evidence="1">Belongs to the TfdA dioxygenase family.</text>
</comment>
<dbReference type="PANTHER" id="PTHR30468">
    <property type="entry name" value="ALPHA-KETOGLUTARATE-DEPENDENT SULFONATE DIOXYGENASE"/>
    <property type="match status" value="1"/>
</dbReference>
<keyword evidence="2" id="KW-0479">Metal-binding</keyword>
<organism evidence="7 8">
    <name type="scientific">Enhydrobacter aerosaccus</name>
    <dbReference type="NCBI Taxonomy" id="225324"/>
    <lineage>
        <taxon>Bacteria</taxon>
        <taxon>Pseudomonadati</taxon>
        <taxon>Pseudomonadota</taxon>
        <taxon>Alphaproteobacteria</taxon>
        <taxon>Hyphomicrobiales</taxon>
        <taxon>Enhydrobacter</taxon>
    </lineage>
</organism>
<accession>A0A1T4JWP8</accession>
<dbReference type="EMBL" id="FUWJ01000001">
    <property type="protein sequence ID" value="SJZ34465.1"/>
    <property type="molecule type" value="Genomic_DNA"/>
</dbReference>
<evidence type="ECO:0000256" key="2">
    <source>
        <dbReference type="ARBA" id="ARBA00022723"/>
    </source>
</evidence>
<keyword evidence="3 7" id="KW-0223">Dioxygenase</keyword>
<gene>
    <name evidence="7" type="ORF">SAMN02745126_00531</name>
</gene>
<evidence type="ECO:0000256" key="4">
    <source>
        <dbReference type="ARBA" id="ARBA00023002"/>
    </source>
</evidence>
<proteinExistence type="inferred from homology"/>
<dbReference type="OrthoDB" id="7346227at2"/>
<evidence type="ECO:0000256" key="1">
    <source>
        <dbReference type="ARBA" id="ARBA00005896"/>
    </source>
</evidence>
<dbReference type="STRING" id="225324.SAMN02745126_00531"/>
<dbReference type="Pfam" id="PF02668">
    <property type="entry name" value="TauD"/>
    <property type="match status" value="1"/>
</dbReference>
<dbReference type="GO" id="GO:0000908">
    <property type="term" value="F:taurine dioxygenase activity"/>
    <property type="evidence" value="ECO:0007669"/>
    <property type="project" value="TreeGrafter"/>
</dbReference>
<evidence type="ECO:0000256" key="5">
    <source>
        <dbReference type="ARBA" id="ARBA00023004"/>
    </source>
</evidence>
<dbReference type="GO" id="GO:0005737">
    <property type="term" value="C:cytoplasm"/>
    <property type="evidence" value="ECO:0007669"/>
    <property type="project" value="TreeGrafter"/>
</dbReference>
<sequence>MQGSLRGNAGPRIRHVVEESAPYETITVDQVTPIIGAEIGGIDLSQPLSNRQQDEVHRALAENCVIFFRDQHITPEQHLAFGRLFGNLHTHPAAPHEPGHPELMVIHADKNSPRANGEGWHSDVSCDLEPPMGSILYIKKCPPKGGDTLFASMYAAYEALSDRMKTYLDGMTAVHDGEQVYRGLYANYGVADKPNYPRAEHPVIRTHPVTKKKALFVNRGFTRFLVGVPRDESEGILNYLYQHMENPLFQCRFRWRENSIAFWDNRCVQHRAMWDYWPHTRSGNRVTIAGDKPY</sequence>
<evidence type="ECO:0000313" key="8">
    <source>
        <dbReference type="Proteomes" id="UP000190092"/>
    </source>
</evidence>
<dbReference type="AlphaFoldDB" id="A0A1T4JWP8"/>
<evidence type="ECO:0000256" key="3">
    <source>
        <dbReference type="ARBA" id="ARBA00022964"/>
    </source>
</evidence>
<dbReference type="Gene3D" id="3.60.130.10">
    <property type="entry name" value="Clavaminate synthase-like"/>
    <property type="match status" value="1"/>
</dbReference>
<dbReference type="GO" id="GO:0046872">
    <property type="term" value="F:metal ion binding"/>
    <property type="evidence" value="ECO:0007669"/>
    <property type="project" value="UniProtKB-KW"/>
</dbReference>
<keyword evidence="5" id="KW-0408">Iron</keyword>
<evidence type="ECO:0000259" key="6">
    <source>
        <dbReference type="Pfam" id="PF02668"/>
    </source>
</evidence>